<evidence type="ECO:0000256" key="1">
    <source>
        <dbReference type="PROSITE-ProRule" id="PRU00047"/>
    </source>
</evidence>
<reference evidence="4" key="1">
    <citation type="submission" date="2023-07" db="EMBL/GenBank/DDBJ databases">
        <title>A chromosome-level genome assembly of Lolium multiflorum.</title>
        <authorList>
            <person name="Chen Y."/>
            <person name="Copetti D."/>
            <person name="Kolliker R."/>
            <person name="Studer B."/>
        </authorList>
    </citation>
    <scope>NUCLEOTIDE SEQUENCE</scope>
    <source>
        <strain evidence="4">02402/16</strain>
        <tissue evidence="4">Leaf</tissue>
    </source>
</reference>
<feature type="region of interest" description="Disordered" evidence="2">
    <location>
        <begin position="1"/>
        <end position="83"/>
    </location>
</feature>
<sequence length="158" mass="17077">MDSTASHPPGFSRRREPEGSASFSLASPRRGDHVSGLGISSASSGGSVAAPRMEGGEVAQPEERGRVQDRLGWEQPQPSKKTLWKRRVEARNAAGPAGWGAPAQEMEGLCFRCFEPGHRKRYCTNARYVCGASRKATRPRAALGHGARHRRMNSGTGH</sequence>
<dbReference type="EMBL" id="JAUUTY010000007">
    <property type="protein sequence ID" value="KAK1609731.1"/>
    <property type="molecule type" value="Genomic_DNA"/>
</dbReference>
<dbReference type="GO" id="GO:0008270">
    <property type="term" value="F:zinc ion binding"/>
    <property type="evidence" value="ECO:0007669"/>
    <property type="project" value="UniProtKB-KW"/>
</dbReference>
<evidence type="ECO:0000259" key="3">
    <source>
        <dbReference type="PROSITE" id="PS50158"/>
    </source>
</evidence>
<dbReference type="PROSITE" id="PS50158">
    <property type="entry name" value="ZF_CCHC"/>
    <property type="match status" value="1"/>
</dbReference>
<keyword evidence="1" id="KW-0863">Zinc-finger</keyword>
<dbReference type="InterPro" id="IPR001878">
    <property type="entry name" value="Znf_CCHC"/>
</dbReference>
<accession>A0AAD8QWZ9</accession>
<proteinExistence type="predicted"/>
<dbReference type="Proteomes" id="UP001231189">
    <property type="component" value="Unassembled WGS sequence"/>
</dbReference>
<organism evidence="4 5">
    <name type="scientific">Lolium multiflorum</name>
    <name type="common">Italian ryegrass</name>
    <name type="synonym">Lolium perenne subsp. multiflorum</name>
    <dbReference type="NCBI Taxonomy" id="4521"/>
    <lineage>
        <taxon>Eukaryota</taxon>
        <taxon>Viridiplantae</taxon>
        <taxon>Streptophyta</taxon>
        <taxon>Embryophyta</taxon>
        <taxon>Tracheophyta</taxon>
        <taxon>Spermatophyta</taxon>
        <taxon>Magnoliopsida</taxon>
        <taxon>Liliopsida</taxon>
        <taxon>Poales</taxon>
        <taxon>Poaceae</taxon>
        <taxon>BOP clade</taxon>
        <taxon>Pooideae</taxon>
        <taxon>Poodae</taxon>
        <taxon>Poeae</taxon>
        <taxon>Poeae Chloroplast Group 2 (Poeae type)</taxon>
        <taxon>Loliodinae</taxon>
        <taxon>Loliinae</taxon>
        <taxon>Lolium</taxon>
    </lineage>
</organism>
<feature type="domain" description="CCHC-type" evidence="3">
    <location>
        <begin position="110"/>
        <end position="125"/>
    </location>
</feature>
<dbReference type="GO" id="GO:0003676">
    <property type="term" value="F:nucleic acid binding"/>
    <property type="evidence" value="ECO:0007669"/>
    <property type="project" value="InterPro"/>
</dbReference>
<dbReference type="AlphaFoldDB" id="A0AAD8QWZ9"/>
<evidence type="ECO:0000313" key="5">
    <source>
        <dbReference type="Proteomes" id="UP001231189"/>
    </source>
</evidence>
<keyword evidence="1" id="KW-0862">Zinc</keyword>
<protein>
    <recommendedName>
        <fullName evidence="3">CCHC-type domain-containing protein</fullName>
    </recommendedName>
</protein>
<dbReference type="SMART" id="SM00343">
    <property type="entry name" value="ZnF_C2HC"/>
    <property type="match status" value="1"/>
</dbReference>
<gene>
    <name evidence="4" type="ORF">QYE76_033404</name>
</gene>
<evidence type="ECO:0000256" key="2">
    <source>
        <dbReference type="SAM" id="MobiDB-lite"/>
    </source>
</evidence>
<keyword evidence="5" id="KW-1185">Reference proteome</keyword>
<keyword evidence="1" id="KW-0479">Metal-binding</keyword>
<comment type="caution">
    <text evidence="4">The sequence shown here is derived from an EMBL/GenBank/DDBJ whole genome shotgun (WGS) entry which is preliminary data.</text>
</comment>
<feature type="compositionally biased region" description="Low complexity" evidence="2">
    <location>
        <begin position="35"/>
        <end position="47"/>
    </location>
</feature>
<evidence type="ECO:0000313" key="4">
    <source>
        <dbReference type="EMBL" id="KAK1609731.1"/>
    </source>
</evidence>
<feature type="compositionally biased region" description="Basic and acidic residues" evidence="2">
    <location>
        <begin position="61"/>
        <end position="72"/>
    </location>
</feature>
<name>A0AAD8QWZ9_LOLMU</name>